<evidence type="ECO:0000313" key="2">
    <source>
        <dbReference type="EnsemblMetazoa" id="XP_038058714.1"/>
    </source>
</evidence>
<sequence>MALGKLGVALVCGVVVGVVAWVASWDDKFTVRNEMIVARPAKEVYELIADLRKHNKYHQYVPKETELLHTVTSEDGVELRTFRTKESVPLPFGFHIPVTFDALTKLTKPNKELVIDIDVGRTKGSSIWTLEPNKGTAGEGSSSSSSLGTLVREEFTLECMWITCGFVEEKARSSHEELFRNLKRDLDGKEPV</sequence>
<keyword evidence="1" id="KW-1133">Transmembrane helix</keyword>
<dbReference type="InterPro" id="IPR023393">
    <property type="entry name" value="START-like_dom_sf"/>
</dbReference>
<evidence type="ECO:0000256" key="1">
    <source>
        <dbReference type="SAM" id="Phobius"/>
    </source>
</evidence>
<keyword evidence="3" id="KW-1185">Reference proteome</keyword>
<keyword evidence="1" id="KW-0812">Transmembrane</keyword>
<dbReference type="OMA" id="LECMWIT"/>
<dbReference type="Proteomes" id="UP000887568">
    <property type="component" value="Unplaced"/>
</dbReference>
<dbReference type="AlphaFoldDB" id="A0A914A5B3"/>
<keyword evidence="1" id="KW-0472">Membrane</keyword>
<dbReference type="OrthoDB" id="10347922at2759"/>
<dbReference type="RefSeq" id="XP_038058714.1">
    <property type="nucleotide sequence ID" value="XM_038202786.1"/>
</dbReference>
<evidence type="ECO:0000313" key="3">
    <source>
        <dbReference type="Proteomes" id="UP000887568"/>
    </source>
</evidence>
<accession>A0A914A5B3</accession>
<dbReference type="Gene3D" id="3.30.530.20">
    <property type="match status" value="1"/>
</dbReference>
<dbReference type="SUPFAM" id="SSF55961">
    <property type="entry name" value="Bet v1-like"/>
    <property type="match status" value="1"/>
</dbReference>
<proteinExistence type="predicted"/>
<organism evidence="2 3">
    <name type="scientific">Patiria miniata</name>
    <name type="common">Bat star</name>
    <name type="synonym">Asterina miniata</name>
    <dbReference type="NCBI Taxonomy" id="46514"/>
    <lineage>
        <taxon>Eukaryota</taxon>
        <taxon>Metazoa</taxon>
        <taxon>Echinodermata</taxon>
        <taxon>Eleutherozoa</taxon>
        <taxon>Asterozoa</taxon>
        <taxon>Asteroidea</taxon>
        <taxon>Valvatacea</taxon>
        <taxon>Valvatida</taxon>
        <taxon>Asterinidae</taxon>
        <taxon>Patiria</taxon>
    </lineage>
</organism>
<protein>
    <submittedName>
        <fullName evidence="2">Uncharacterized protein</fullName>
    </submittedName>
</protein>
<dbReference type="EnsemblMetazoa" id="XM_038202786.1">
    <property type="protein sequence ID" value="XP_038058714.1"/>
    <property type="gene ID" value="LOC119729995"/>
</dbReference>
<dbReference type="GeneID" id="119729995"/>
<reference evidence="2" key="1">
    <citation type="submission" date="2022-11" db="UniProtKB">
        <authorList>
            <consortium name="EnsemblMetazoa"/>
        </authorList>
    </citation>
    <scope>IDENTIFICATION</scope>
</reference>
<feature type="transmembrane region" description="Helical" evidence="1">
    <location>
        <begin position="6"/>
        <end position="25"/>
    </location>
</feature>
<name>A0A914A5B3_PATMI</name>